<comment type="caution">
    <text evidence="3">The sequence shown here is derived from an EMBL/GenBank/DDBJ whole genome shotgun (WGS) entry which is preliminary data.</text>
</comment>
<feature type="chain" id="PRO_5047222888" evidence="1">
    <location>
        <begin position="22"/>
        <end position="209"/>
    </location>
</feature>
<evidence type="ECO:0000259" key="2">
    <source>
        <dbReference type="Pfam" id="PF13472"/>
    </source>
</evidence>
<dbReference type="EMBL" id="JBFBVU010000001">
    <property type="protein sequence ID" value="MEV8465274.1"/>
    <property type="molecule type" value="Genomic_DNA"/>
</dbReference>
<dbReference type="InterPro" id="IPR013830">
    <property type="entry name" value="SGNH_hydro"/>
</dbReference>
<feature type="signal peptide" evidence="1">
    <location>
        <begin position="1"/>
        <end position="21"/>
    </location>
</feature>
<dbReference type="PANTHER" id="PTHR30383">
    <property type="entry name" value="THIOESTERASE 1/PROTEASE 1/LYSOPHOSPHOLIPASE L1"/>
    <property type="match status" value="1"/>
</dbReference>
<dbReference type="Pfam" id="PF13472">
    <property type="entry name" value="Lipase_GDSL_2"/>
    <property type="match status" value="1"/>
</dbReference>
<name>A0ABV3L146_9RHOB</name>
<accession>A0ABV3L146</accession>
<dbReference type="Proteomes" id="UP001553161">
    <property type="component" value="Unassembled WGS sequence"/>
</dbReference>
<keyword evidence="4" id="KW-1185">Reference proteome</keyword>
<gene>
    <name evidence="3" type="ORF">AB0T83_00580</name>
</gene>
<dbReference type="Gene3D" id="3.40.50.1110">
    <property type="entry name" value="SGNH hydrolase"/>
    <property type="match status" value="1"/>
</dbReference>
<dbReference type="PANTHER" id="PTHR30383:SF24">
    <property type="entry name" value="THIOESTERASE 1_PROTEASE 1_LYSOPHOSPHOLIPASE L1"/>
    <property type="match status" value="1"/>
</dbReference>
<dbReference type="CDD" id="cd01822">
    <property type="entry name" value="Lysophospholipase_L1_like"/>
    <property type="match status" value="1"/>
</dbReference>
<sequence length="209" mass="21701">MGALALALAPLAAAAEPVVVAALGDSLTQGYGLPVEDGLVPQLQDWLAENGVAAEVQNAGVSGDTTAGGLARIGWTLTSEVDALIVALGGNDLLRGIDPIASRTNLEGILSEARSRGLPVLIIGMEAPGNYGPGYKAAFDGMYPDLAMRYDTLLVPDMLAPLKVLQADDPQAMARYMQADRLHPNADGVRVIVEAIGPEVARLVARAQH</sequence>
<evidence type="ECO:0000313" key="4">
    <source>
        <dbReference type="Proteomes" id="UP001553161"/>
    </source>
</evidence>
<dbReference type="InterPro" id="IPR051532">
    <property type="entry name" value="Ester_Hydrolysis_Enzymes"/>
</dbReference>
<evidence type="ECO:0000256" key="1">
    <source>
        <dbReference type="SAM" id="SignalP"/>
    </source>
</evidence>
<proteinExistence type="predicted"/>
<reference evidence="3 4" key="1">
    <citation type="submission" date="2024-07" db="EMBL/GenBank/DDBJ databases">
        <authorList>
            <person name="Kang M."/>
        </authorList>
    </citation>
    <scope>NUCLEOTIDE SEQUENCE [LARGE SCALE GENOMIC DNA]</scope>
    <source>
        <strain evidence="3 4">DFM31</strain>
    </source>
</reference>
<evidence type="ECO:0000313" key="3">
    <source>
        <dbReference type="EMBL" id="MEV8465274.1"/>
    </source>
</evidence>
<feature type="domain" description="SGNH hydrolase-type esterase" evidence="2">
    <location>
        <begin position="22"/>
        <end position="190"/>
    </location>
</feature>
<dbReference type="InterPro" id="IPR036514">
    <property type="entry name" value="SGNH_hydro_sf"/>
</dbReference>
<dbReference type="SUPFAM" id="SSF52266">
    <property type="entry name" value="SGNH hydrolase"/>
    <property type="match status" value="1"/>
</dbReference>
<keyword evidence="1" id="KW-0732">Signal</keyword>
<organism evidence="3 4">
    <name type="scientific">Meridianimarinicoccus marinus</name>
    <dbReference type="NCBI Taxonomy" id="3231483"/>
    <lineage>
        <taxon>Bacteria</taxon>
        <taxon>Pseudomonadati</taxon>
        <taxon>Pseudomonadota</taxon>
        <taxon>Alphaproteobacteria</taxon>
        <taxon>Rhodobacterales</taxon>
        <taxon>Paracoccaceae</taxon>
        <taxon>Meridianimarinicoccus</taxon>
    </lineage>
</organism>
<protein>
    <submittedName>
        <fullName evidence="3">Arylesterase</fullName>
    </submittedName>
</protein>